<dbReference type="EMBL" id="CP139781">
    <property type="protein sequence ID" value="WRQ87240.1"/>
    <property type="molecule type" value="Genomic_DNA"/>
</dbReference>
<protein>
    <recommendedName>
        <fullName evidence="2">histidine kinase</fullName>
        <ecNumber evidence="2">2.7.13.3</ecNumber>
    </recommendedName>
</protein>
<dbReference type="InterPro" id="IPR003594">
    <property type="entry name" value="HATPase_dom"/>
</dbReference>
<dbReference type="PROSITE" id="PS50109">
    <property type="entry name" value="HIS_KIN"/>
    <property type="match status" value="1"/>
</dbReference>
<keyword evidence="3 4" id="KW-0597">Phosphoprotein</keyword>
<evidence type="ECO:0000313" key="7">
    <source>
        <dbReference type="EMBL" id="WRQ87240.1"/>
    </source>
</evidence>
<evidence type="ECO:0000256" key="4">
    <source>
        <dbReference type="PROSITE-ProRule" id="PRU00169"/>
    </source>
</evidence>
<dbReference type="Gene3D" id="1.10.287.130">
    <property type="match status" value="1"/>
</dbReference>
<dbReference type="InterPro" id="IPR036097">
    <property type="entry name" value="HisK_dim/P_sf"/>
</dbReference>
<dbReference type="SUPFAM" id="SSF47384">
    <property type="entry name" value="Homodimeric domain of signal transducing histidine kinase"/>
    <property type="match status" value="1"/>
</dbReference>
<dbReference type="InterPro" id="IPR003661">
    <property type="entry name" value="HisK_dim/P_dom"/>
</dbReference>
<sequence>MNVIERPQILLIDDETTVLRSTATILERHGYVVITATSGEDAFARLETLRPDLIITDLAMPGMSGFDVIERLRAHDELKLVPVIVVTARAERENMRHGMDLGADDFITKPFTNEELLHSIHARLERKALLDELDAFAHTVAHDLRSPLGMITGRIELAQMMMQKQDYEKVAHNLNSLQDSAKRLVNIVDEMLLLAGLRRESITTEAIDSAELVNEALLRVEHVLRPANATVSLPDRWPAVVGFAPWLVHVWTNLLSNAAKYGGPDPRIEIKAAALPNGTHTRFAVRDHGPGMDAVAQATAFSAFTDVAMRHAKGHGLGLSIVRRIIAKHHGQVGVESAPGEGAEFWFELPSSP</sequence>
<dbReference type="RefSeq" id="WP_221029347.1">
    <property type="nucleotide sequence ID" value="NZ_CP139781.1"/>
</dbReference>
<keyword evidence="8" id="KW-1185">Reference proteome</keyword>
<dbReference type="InterPro" id="IPR004358">
    <property type="entry name" value="Sig_transdc_His_kin-like_C"/>
</dbReference>
<evidence type="ECO:0000259" key="6">
    <source>
        <dbReference type="PROSITE" id="PS50110"/>
    </source>
</evidence>
<dbReference type="InterPro" id="IPR011006">
    <property type="entry name" value="CheY-like_superfamily"/>
</dbReference>
<dbReference type="SMART" id="SM00448">
    <property type="entry name" value="REC"/>
    <property type="match status" value="1"/>
</dbReference>
<dbReference type="Gene3D" id="3.40.50.2300">
    <property type="match status" value="1"/>
</dbReference>
<dbReference type="GO" id="GO:0016301">
    <property type="term" value="F:kinase activity"/>
    <property type="evidence" value="ECO:0007669"/>
    <property type="project" value="UniProtKB-KW"/>
</dbReference>
<dbReference type="InterPro" id="IPR005467">
    <property type="entry name" value="His_kinase_dom"/>
</dbReference>
<dbReference type="InterPro" id="IPR001789">
    <property type="entry name" value="Sig_transdc_resp-reg_receiver"/>
</dbReference>
<dbReference type="SUPFAM" id="SSF55874">
    <property type="entry name" value="ATPase domain of HSP90 chaperone/DNA topoisomerase II/histidine kinase"/>
    <property type="match status" value="1"/>
</dbReference>
<evidence type="ECO:0000256" key="1">
    <source>
        <dbReference type="ARBA" id="ARBA00000085"/>
    </source>
</evidence>
<accession>A0ABZ1CA99</accession>
<dbReference type="InterPro" id="IPR036890">
    <property type="entry name" value="HATPase_C_sf"/>
</dbReference>
<dbReference type="SMART" id="SM00388">
    <property type="entry name" value="HisKA"/>
    <property type="match status" value="1"/>
</dbReference>
<dbReference type="Pfam" id="PF00072">
    <property type="entry name" value="Response_reg"/>
    <property type="match status" value="1"/>
</dbReference>
<dbReference type="Proteomes" id="UP000738431">
    <property type="component" value="Chromosome"/>
</dbReference>
<evidence type="ECO:0000259" key="5">
    <source>
        <dbReference type="PROSITE" id="PS50109"/>
    </source>
</evidence>
<evidence type="ECO:0000313" key="8">
    <source>
        <dbReference type="Proteomes" id="UP000738431"/>
    </source>
</evidence>
<dbReference type="PANTHER" id="PTHR43547:SF2">
    <property type="entry name" value="HYBRID SIGNAL TRANSDUCTION HISTIDINE KINASE C"/>
    <property type="match status" value="1"/>
</dbReference>
<dbReference type="EC" id="2.7.13.3" evidence="2"/>
<keyword evidence="7" id="KW-0808">Transferase</keyword>
<dbReference type="CDD" id="cd00156">
    <property type="entry name" value="REC"/>
    <property type="match status" value="1"/>
</dbReference>
<dbReference type="SUPFAM" id="SSF52172">
    <property type="entry name" value="CheY-like"/>
    <property type="match status" value="1"/>
</dbReference>
<dbReference type="Pfam" id="PF00512">
    <property type="entry name" value="HisKA"/>
    <property type="match status" value="1"/>
</dbReference>
<name>A0ABZ1CA99_9BACT</name>
<reference evidence="7 8" key="1">
    <citation type="submission" date="2023-12" db="EMBL/GenBank/DDBJ databases">
        <title>Description of an unclassified Opitutus bacterium of Verrucomicrobiota.</title>
        <authorList>
            <person name="Zhang D.-F."/>
        </authorList>
    </citation>
    <scope>NUCLEOTIDE SEQUENCE [LARGE SCALE GENOMIC DNA]</scope>
    <source>
        <strain evidence="7 8">WL0086</strain>
    </source>
</reference>
<dbReference type="PANTHER" id="PTHR43547">
    <property type="entry name" value="TWO-COMPONENT HISTIDINE KINASE"/>
    <property type="match status" value="1"/>
</dbReference>
<gene>
    <name evidence="7" type="ORF">K1X11_020700</name>
</gene>
<dbReference type="Pfam" id="PF02518">
    <property type="entry name" value="HATPase_c"/>
    <property type="match status" value="1"/>
</dbReference>
<feature type="domain" description="Histidine kinase" evidence="5">
    <location>
        <begin position="139"/>
        <end position="353"/>
    </location>
</feature>
<dbReference type="PROSITE" id="PS50110">
    <property type="entry name" value="RESPONSE_REGULATORY"/>
    <property type="match status" value="1"/>
</dbReference>
<dbReference type="SMART" id="SM00387">
    <property type="entry name" value="HATPase_c"/>
    <property type="match status" value="1"/>
</dbReference>
<dbReference type="CDD" id="cd00082">
    <property type="entry name" value="HisKA"/>
    <property type="match status" value="1"/>
</dbReference>
<keyword evidence="7" id="KW-0418">Kinase</keyword>
<organism evidence="7 8">
    <name type="scientific">Actomonas aquatica</name>
    <dbReference type="NCBI Taxonomy" id="2866162"/>
    <lineage>
        <taxon>Bacteria</taxon>
        <taxon>Pseudomonadati</taxon>
        <taxon>Verrucomicrobiota</taxon>
        <taxon>Opitutia</taxon>
        <taxon>Opitutales</taxon>
        <taxon>Opitutaceae</taxon>
        <taxon>Actomonas</taxon>
    </lineage>
</organism>
<evidence type="ECO:0000256" key="2">
    <source>
        <dbReference type="ARBA" id="ARBA00012438"/>
    </source>
</evidence>
<comment type="catalytic activity">
    <reaction evidence="1">
        <text>ATP + protein L-histidine = ADP + protein N-phospho-L-histidine.</text>
        <dbReference type="EC" id="2.7.13.3"/>
    </reaction>
</comment>
<dbReference type="PRINTS" id="PR00344">
    <property type="entry name" value="BCTRLSENSOR"/>
</dbReference>
<dbReference type="Gene3D" id="3.30.565.10">
    <property type="entry name" value="Histidine kinase-like ATPase, C-terminal domain"/>
    <property type="match status" value="1"/>
</dbReference>
<proteinExistence type="predicted"/>
<feature type="domain" description="Response regulatory" evidence="6">
    <location>
        <begin position="8"/>
        <end position="124"/>
    </location>
</feature>
<feature type="modified residue" description="4-aspartylphosphate" evidence="4">
    <location>
        <position position="57"/>
    </location>
</feature>
<evidence type="ECO:0000256" key="3">
    <source>
        <dbReference type="ARBA" id="ARBA00022553"/>
    </source>
</evidence>